<protein>
    <submittedName>
        <fullName evidence="2">Uncharacterized protein</fullName>
    </submittedName>
</protein>
<evidence type="ECO:0000313" key="3">
    <source>
        <dbReference type="Proteomes" id="UP001418444"/>
    </source>
</evidence>
<dbReference type="Proteomes" id="UP001418444">
    <property type="component" value="Unassembled WGS sequence"/>
</dbReference>
<organism evidence="2 3">
    <name type="scientific">Gordonia caeni</name>
    <dbReference type="NCBI Taxonomy" id="1007097"/>
    <lineage>
        <taxon>Bacteria</taxon>
        <taxon>Bacillati</taxon>
        <taxon>Actinomycetota</taxon>
        <taxon>Actinomycetes</taxon>
        <taxon>Mycobacteriales</taxon>
        <taxon>Gordoniaceae</taxon>
        <taxon>Gordonia</taxon>
    </lineage>
</organism>
<feature type="signal peptide" evidence="1">
    <location>
        <begin position="1"/>
        <end position="21"/>
    </location>
</feature>
<dbReference type="EMBL" id="BAAAZW010000005">
    <property type="protein sequence ID" value="GAA3958982.1"/>
    <property type="molecule type" value="Genomic_DNA"/>
</dbReference>
<accession>A0ABP7P3B9</accession>
<comment type="caution">
    <text evidence="2">The sequence shown here is derived from an EMBL/GenBank/DDBJ whole genome shotgun (WGS) entry which is preliminary data.</text>
</comment>
<proteinExistence type="predicted"/>
<evidence type="ECO:0000256" key="1">
    <source>
        <dbReference type="SAM" id="SignalP"/>
    </source>
</evidence>
<reference evidence="3" key="1">
    <citation type="journal article" date="2019" name="Int. J. Syst. Evol. Microbiol.">
        <title>The Global Catalogue of Microorganisms (GCM) 10K type strain sequencing project: providing services to taxonomists for standard genome sequencing and annotation.</title>
        <authorList>
            <consortium name="The Broad Institute Genomics Platform"/>
            <consortium name="The Broad Institute Genome Sequencing Center for Infectious Disease"/>
            <person name="Wu L."/>
            <person name="Ma J."/>
        </authorList>
    </citation>
    <scope>NUCLEOTIDE SEQUENCE [LARGE SCALE GENOMIC DNA]</scope>
    <source>
        <strain evidence="3">JCM 16923</strain>
    </source>
</reference>
<feature type="chain" id="PRO_5047321443" evidence="1">
    <location>
        <begin position="22"/>
        <end position="71"/>
    </location>
</feature>
<keyword evidence="1" id="KW-0732">Signal</keyword>
<keyword evidence="3" id="KW-1185">Reference proteome</keyword>
<evidence type="ECO:0000313" key="2">
    <source>
        <dbReference type="EMBL" id="GAA3958982.1"/>
    </source>
</evidence>
<name>A0ABP7P3B9_9ACTN</name>
<gene>
    <name evidence="2" type="ORF">GCM10022231_18270</name>
</gene>
<sequence length="71" mass="6764">MVTGGGSACAGAWASAAPATAAAAATEQAMGRVLREFMTASSGGVRSVPTLLTTLVSGPGDGNHTRAASGD</sequence>